<evidence type="ECO:0000313" key="5">
    <source>
        <dbReference type="Proteomes" id="UP001044222"/>
    </source>
</evidence>
<dbReference type="AlphaFoldDB" id="A0A9D3M5I2"/>
<evidence type="ECO:0000256" key="2">
    <source>
        <dbReference type="ARBA" id="ARBA00023242"/>
    </source>
</evidence>
<comment type="caution">
    <text evidence="4">The sequence shown here is derived from an EMBL/GenBank/DDBJ whole genome shotgun (WGS) entry which is preliminary data.</text>
</comment>
<gene>
    <name evidence="4" type="ORF">ANANG_G00182340</name>
</gene>
<evidence type="ECO:0000256" key="3">
    <source>
        <dbReference type="SAM" id="MobiDB-lite"/>
    </source>
</evidence>
<dbReference type="GO" id="GO:0006355">
    <property type="term" value="P:regulation of DNA-templated transcription"/>
    <property type="evidence" value="ECO:0007669"/>
    <property type="project" value="TreeGrafter"/>
</dbReference>
<feature type="compositionally biased region" description="Gly residues" evidence="3">
    <location>
        <begin position="220"/>
        <end position="235"/>
    </location>
</feature>
<accession>A0A9D3M5I2</accession>
<keyword evidence="5" id="KW-1185">Reference proteome</keyword>
<proteinExistence type="predicted"/>
<dbReference type="PANTHER" id="PTHR46147">
    <property type="entry name" value="HISTONE-LYSINE N-METHYLTRANSFERASE ASH1"/>
    <property type="match status" value="1"/>
</dbReference>
<feature type="compositionally biased region" description="Low complexity" evidence="3">
    <location>
        <begin position="382"/>
        <end position="393"/>
    </location>
</feature>
<feature type="compositionally biased region" description="Low complexity" evidence="3">
    <location>
        <begin position="284"/>
        <end position="294"/>
    </location>
</feature>
<reference evidence="4" key="1">
    <citation type="submission" date="2021-01" db="EMBL/GenBank/DDBJ databases">
        <title>A chromosome-scale assembly of European eel, Anguilla anguilla.</title>
        <authorList>
            <person name="Henkel C."/>
            <person name="Jong-Raadsen S.A."/>
            <person name="Dufour S."/>
            <person name="Weltzien F.-A."/>
            <person name="Palstra A.P."/>
            <person name="Pelster B."/>
            <person name="Spaink H.P."/>
            <person name="Van Den Thillart G.E."/>
            <person name="Jansen H."/>
            <person name="Zahm M."/>
            <person name="Klopp C."/>
            <person name="Cedric C."/>
            <person name="Louis A."/>
            <person name="Berthelot C."/>
            <person name="Parey E."/>
            <person name="Roest Crollius H."/>
            <person name="Montfort J."/>
            <person name="Robinson-Rechavi M."/>
            <person name="Bucao C."/>
            <person name="Bouchez O."/>
            <person name="Gislard M."/>
            <person name="Lluch J."/>
            <person name="Milhes M."/>
            <person name="Lampietro C."/>
            <person name="Lopez Roques C."/>
            <person name="Donnadieu C."/>
            <person name="Braasch I."/>
            <person name="Desvignes T."/>
            <person name="Postlethwait J."/>
            <person name="Bobe J."/>
            <person name="Guiguen Y."/>
            <person name="Dirks R."/>
        </authorList>
    </citation>
    <scope>NUCLEOTIDE SEQUENCE</scope>
    <source>
        <strain evidence="4">Tag_6206</strain>
        <tissue evidence="4">Liver</tissue>
    </source>
</reference>
<name>A0A9D3M5I2_ANGAN</name>
<organism evidence="4 5">
    <name type="scientific">Anguilla anguilla</name>
    <name type="common">European freshwater eel</name>
    <name type="synonym">Muraena anguilla</name>
    <dbReference type="NCBI Taxonomy" id="7936"/>
    <lineage>
        <taxon>Eukaryota</taxon>
        <taxon>Metazoa</taxon>
        <taxon>Chordata</taxon>
        <taxon>Craniata</taxon>
        <taxon>Vertebrata</taxon>
        <taxon>Euteleostomi</taxon>
        <taxon>Actinopterygii</taxon>
        <taxon>Neopterygii</taxon>
        <taxon>Teleostei</taxon>
        <taxon>Anguilliformes</taxon>
        <taxon>Anguillidae</taxon>
        <taxon>Anguilla</taxon>
    </lineage>
</organism>
<feature type="non-terminal residue" evidence="4">
    <location>
        <position position="1"/>
    </location>
</feature>
<evidence type="ECO:0000256" key="1">
    <source>
        <dbReference type="ARBA" id="ARBA00004123"/>
    </source>
</evidence>
<keyword evidence="2" id="KW-0539">Nucleus</keyword>
<dbReference type="GO" id="GO:0005654">
    <property type="term" value="C:nucleoplasm"/>
    <property type="evidence" value="ECO:0007669"/>
    <property type="project" value="TreeGrafter"/>
</dbReference>
<feature type="compositionally biased region" description="Pro residues" evidence="3">
    <location>
        <begin position="362"/>
        <end position="374"/>
    </location>
</feature>
<dbReference type="PANTHER" id="PTHR46147:SF1">
    <property type="entry name" value="HISTONE-LYSINE N-METHYLTRANSFERASE ASH1L"/>
    <property type="match status" value="1"/>
</dbReference>
<feature type="compositionally biased region" description="Acidic residues" evidence="3">
    <location>
        <begin position="347"/>
        <end position="361"/>
    </location>
</feature>
<feature type="region of interest" description="Disordered" evidence="3">
    <location>
        <begin position="191"/>
        <end position="235"/>
    </location>
</feature>
<sequence>GGRGSGVGGRSPPSHHYLTRDLLPTIFRINFSGYYSPHPAYPCDSLHYVRKPDLKKKRGRPPAARQAMAEVPFVHGLGFPLSGAGFYHPSYGVPYSSPLGLSYYRGYPRRPPSITTPGPPCPAPPAPLALLPPPPPPSYMHHHAPHLLLNPAKFHKKKHKLLRQEFLGGGRSPVLYPGVAPELSYGWLHEHKHKHRHKHRDRRGRRGGPRAGGSRRPPGLSGGTGLGGAGRGAGGMMDSLQRYRYGKDPAAAAASGAGNLAATPRPILLPPPPRPRRRGTSAGRALPVPGARVPVGGGGRGRERLPPPGVLAEEGRPRRGLRRLPQKDPPGPGPVRGGPPAGPEGCSDSEEEEEEEEEEEPLTPPPGSVQPRAPPQHTNLFASALSRSASPGAAGAGGGSAAAGHARGRGIGRDTQERPPLVS</sequence>
<evidence type="ECO:0000313" key="4">
    <source>
        <dbReference type="EMBL" id="KAG5842870.1"/>
    </source>
</evidence>
<protein>
    <submittedName>
        <fullName evidence="4">Uncharacterized protein</fullName>
    </submittedName>
</protein>
<dbReference type="GO" id="GO:0042800">
    <property type="term" value="F:histone H3K4 methyltransferase activity"/>
    <property type="evidence" value="ECO:0007669"/>
    <property type="project" value="TreeGrafter"/>
</dbReference>
<feature type="compositionally biased region" description="Basic residues" evidence="3">
    <location>
        <begin position="191"/>
        <end position="208"/>
    </location>
</feature>
<feature type="compositionally biased region" description="Low complexity" evidence="3">
    <location>
        <begin position="256"/>
        <end position="266"/>
    </location>
</feature>
<comment type="subcellular location">
    <subcellularLocation>
        <location evidence="1">Nucleus</location>
    </subcellularLocation>
</comment>
<dbReference type="EMBL" id="JAFIRN010000009">
    <property type="protein sequence ID" value="KAG5842870.1"/>
    <property type="molecule type" value="Genomic_DNA"/>
</dbReference>
<dbReference type="Proteomes" id="UP001044222">
    <property type="component" value="Chromosome 9"/>
</dbReference>
<feature type="region of interest" description="Disordered" evidence="3">
    <location>
        <begin position="256"/>
        <end position="423"/>
    </location>
</feature>